<keyword evidence="2" id="KW-0472">Membrane</keyword>
<protein>
    <submittedName>
        <fullName evidence="3">Uncharacterized protein</fullName>
    </submittedName>
</protein>
<proteinExistence type="predicted"/>
<accession>A0ABN8HS80</accession>
<organism evidence="3 4">
    <name type="scientific">Iphiclides podalirius</name>
    <name type="common">scarce swallowtail</name>
    <dbReference type="NCBI Taxonomy" id="110791"/>
    <lineage>
        <taxon>Eukaryota</taxon>
        <taxon>Metazoa</taxon>
        <taxon>Ecdysozoa</taxon>
        <taxon>Arthropoda</taxon>
        <taxon>Hexapoda</taxon>
        <taxon>Insecta</taxon>
        <taxon>Pterygota</taxon>
        <taxon>Neoptera</taxon>
        <taxon>Endopterygota</taxon>
        <taxon>Lepidoptera</taxon>
        <taxon>Glossata</taxon>
        <taxon>Ditrysia</taxon>
        <taxon>Papilionoidea</taxon>
        <taxon>Papilionidae</taxon>
        <taxon>Papilioninae</taxon>
        <taxon>Iphiclides</taxon>
    </lineage>
</organism>
<evidence type="ECO:0000313" key="3">
    <source>
        <dbReference type="EMBL" id="CAH2037172.1"/>
    </source>
</evidence>
<dbReference type="Proteomes" id="UP000837857">
    <property type="component" value="Chromosome 10"/>
</dbReference>
<feature type="non-terminal residue" evidence="3">
    <location>
        <position position="102"/>
    </location>
</feature>
<evidence type="ECO:0000313" key="4">
    <source>
        <dbReference type="Proteomes" id="UP000837857"/>
    </source>
</evidence>
<evidence type="ECO:0000256" key="1">
    <source>
        <dbReference type="SAM" id="MobiDB-lite"/>
    </source>
</evidence>
<evidence type="ECO:0000256" key="2">
    <source>
        <dbReference type="SAM" id="Phobius"/>
    </source>
</evidence>
<dbReference type="EMBL" id="OW152822">
    <property type="protein sequence ID" value="CAH2037172.1"/>
    <property type="molecule type" value="Genomic_DNA"/>
</dbReference>
<feature type="transmembrane region" description="Helical" evidence="2">
    <location>
        <begin position="31"/>
        <end position="53"/>
    </location>
</feature>
<keyword evidence="4" id="KW-1185">Reference proteome</keyword>
<sequence>MPQRRCTHINKITYTILPHTHEAGGYLGKGAMVFVATLLGSSLLMPLFSRCFLLSRDFALSIRAACILASFVAVWERAYNAAQKSPDAQSSKRTLDDPPYSP</sequence>
<reference evidence="3" key="1">
    <citation type="submission" date="2022-03" db="EMBL/GenBank/DDBJ databases">
        <authorList>
            <person name="Martin H S."/>
        </authorList>
    </citation>
    <scope>NUCLEOTIDE SEQUENCE</scope>
</reference>
<feature type="compositionally biased region" description="Polar residues" evidence="1">
    <location>
        <begin position="82"/>
        <end position="92"/>
    </location>
</feature>
<name>A0ABN8HS80_9NEOP</name>
<keyword evidence="2" id="KW-0812">Transmembrane</keyword>
<gene>
    <name evidence="3" type="ORF">IPOD504_LOCUS1055</name>
</gene>
<feature type="region of interest" description="Disordered" evidence="1">
    <location>
        <begin position="81"/>
        <end position="102"/>
    </location>
</feature>
<keyword evidence="2" id="KW-1133">Transmembrane helix</keyword>